<accession>A0A8T0MPR2</accession>
<evidence type="ECO:0000313" key="2">
    <source>
        <dbReference type="Proteomes" id="UP000823388"/>
    </source>
</evidence>
<dbReference type="AlphaFoldDB" id="A0A8T0MPR2"/>
<name>A0A8T0MPR2_PANVG</name>
<keyword evidence="2" id="KW-1185">Reference proteome</keyword>
<dbReference type="Gene3D" id="2.40.50.140">
    <property type="entry name" value="Nucleic acid-binding proteins"/>
    <property type="match status" value="1"/>
</dbReference>
<dbReference type="PANTHER" id="PTHR47165:SF4">
    <property type="entry name" value="OS03G0429900 PROTEIN"/>
    <property type="match status" value="1"/>
</dbReference>
<dbReference type="SUPFAM" id="SSF50249">
    <property type="entry name" value="Nucleic acid-binding proteins"/>
    <property type="match status" value="1"/>
</dbReference>
<dbReference type="InterPro" id="IPR012340">
    <property type="entry name" value="NA-bd_OB-fold"/>
</dbReference>
<sequence>MNALYNVLVRVSRTWEFRGKSENNPLIHFDMVLIDQMGYAVYCEVPPQVLDQLKQYLQEVKVLYICNACVERAIPGFRVVDAPYILKLIMRTQIF</sequence>
<reference evidence="1" key="1">
    <citation type="submission" date="2020-05" db="EMBL/GenBank/DDBJ databases">
        <title>WGS assembly of Panicum virgatum.</title>
        <authorList>
            <person name="Lovell J.T."/>
            <person name="Jenkins J."/>
            <person name="Shu S."/>
            <person name="Juenger T.E."/>
            <person name="Schmutz J."/>
        </authorList>
    </citation>
    <scope>NUCLEOTIDE SEQUENCE</scope>
    <source>
        <strain evidence="1">AP13</strain>
    </source>
</reference>
<dbReference type="PANTHER" id="PTHR47165">
    <property type="entry name" value="OS03G0429900 PROTEIN"/>
    <property type="match status" value="1"/>
</dbReference>
<gene>
    <name evidence="1" type="ORF">PVAP13_9NG245173</name>
</gene>
<dbReference type="Proteomes" id="UP000823388">
    <property type="component" value="Chromosome 9N"/>
</dbReference>
<proteinExistence type="predicted"/>
<evidence type="ECO:0000313" key="1">
    <source>
        <dbReference type="EMBL" id="KAG2537084.1"/>
    </source>
</evidence>
<comment type="caution">
    <text evidence="1">The sequence shown here is derived from an EMBL/GenBank/DDBJ whole genome shotgun (WGS) entry which is preliminary data.</text>
</comment>
<protein>
    <submittedName>
        <fullName evidence="1">Uncharacterized protein</fullName>
    </submittedName>
</protein>
<organism evidence="1 2">
    <name type="scientific">Panicum virgatum</name>
    <name type="common">Blackwell switchgrass</name>
    <dbReference type="NCBI Taxonomy" id="38727"/>
    <lineage>
        <taxon>Eukaryota</taxon>
        <taxon>Viridiplantae</taxon>
        <taxon>Streptophyta</taxon>
        <taxon>Embryophyta</taxon>
        <taxon>Tracheophyta</taxon>
        <taxon>Spermatophyta</taxon>
        <taxon>Magnoliopsida</taxon>
        <taxon>Liliopsida</taxon>
        <taxon>Poales</taxon>
        <taxon>Poaceae</taxon>
        <taxon>PACMAD clade</taxon>
        <taxon>Panicoideae</taxon>
        <taxon>Panicodae</taxon>
        <taxon>Paniceae</taxon>
        <taxon>Panicinae</taxon>
        <taxon>Panicum</taxon>
        <taxon>Panicum sect. Hiantes</taxon>
    </lineage>
</organism>
<dbReference type="EMBL" id="CM029054">
    <property type="protein sequence ID" value="KAG2537084.1"/>
    <property type="molecule type" value="Genomic_DNA"/>
</dbReference>